<dbReference type="Pfam" id="PF14322">
    <property type="entry name" value="SusD-like_3"/>
    <property type="match status" value="1"/>
</dbReference>
<dbReference type="GO" id="GO:0009279">
    <property type="term" value="C:cell outer membrane"/>
    <property type="evidence" value="ECO:0007669"/>
    <property type="project" value="UniProtKB-SubCell"/>
</dbReference>
<feature type="domain" description="RagB/SusD" evidence="7">
    <location>
        <begin position="337"/>
        <end position="632"/>
    </location>
</feature>
<keyword evidence="3 6" id="KW-0732">Signal</keyword>
<keyword evidence="4" id="KW-0472">Membrane</keyword>
<dbReference type="InterPro" id="IPR033985">
    <property type="entry name" value="SusD-like_N"/>
</dbReference>
<dbReference type="Gene3D" id="1.25.40.390">
    <property type="match status" value="1"/>
</dbReference>
<name>A0A9D2A453_9BACE</name>
<evidence type="ECO:0000313" key="9">
    <source>
        <dbReference type="EMBL" id="HIZ01091.1"/>
    </source>
</evidence>
<dbReference type="Proteomes" id="UP000824023">
    <property type="component" value="Unassembled WGS sequence"/>
</dbReference>
<proteinExistence type="inferred from homology"/>
<evidence type="ECO:0000256" key="3">
    <source>
        <dbReference type="ARBA" id="ARBA00022729"/>
    </source>
</evidence>
<dbReference type="EMBL" id="DXCK01000039">
    <property type="protein sequence ID" value="HIZ01091.1"/>
    <property type="molecule type" value="Genomic_DNA"/>
</dbReference>
<evidence type="ECO:0000259" key="7">
    <source>
        <dbReference type="Pfam" id="PF07980"/>
    </source>
</evidence>
<comment type="similarity">
    <text evidence="2">Belongs to the SusD family.</text>
</comment>
<comment type="subcellular location">
    <subcellularLocation>
        <location evidence="1">Cell outer membrane</location>
    </subcellularLocation>
</comment>
<comment type="caution">
    <text evidence="9">The sequence shown here is derived from an EMBL/GenBank/DDBJ whole genome shotgun (WGS) entry which is preliminary data.</text>
</comment>
<dbReference type="InterPro" id="IPR011990">
    <property type="entry name" value="TPR-like_helical_dom_sf"/>
</dbReference>
<evidence type="ECO:0000256" key="6">
    <source>
        <dbReference type="SAM" id="SignalP"/>
    </source>
</evidence>
<feature type="signal peptide" evidence="6">
    <location>
        <begin position="1"/>
        <end position="21"/>
    </location>
</feature>
<sequence length="632" mass="72571">MKRNKLYQTLAVATACLTLGACEFLDVVPQSSATIDDIYKTQNQAEQMVLTCYKEIPNYFHPQQFPDWTAGNDFVTGWYGSVRYFHWKSLAYGSESATSTYYSLWSNNAASYPTGYVSKLVWEGIRYCYNVLNNIDRVPDITPENLNYFKGEALFLIGYYHQIMLEYYGPIVLVKSEISVNGSPADMNVPRSTYDECVDFIADKYTEAAQLLPARWNDTGHYNRATAAAALAFKARLLLYAASPLVNGNSEFYADFKNPDGTNLINQSYDREKWKRAMDAAKEAIDFCEQNGYKLYGNATTDPKEGKDNYHYTFTGPSGEFNMDNWNEVLFGYGNQSDLSYSIKNMGPRIGIDHYSGEGFRGYLFPTFDCISRYYTKNGLPWDDDPETQNLDPYEIAPGDSTVRFHRNREPRFYASVGFDRGEYEIQGGTRILHCRRGEEQQNDGDVSHEYQSDNGYYCQKWVSIKDSYDWNSKTYTNSSYAFPFIRLAEMYLSYAEADFEYNGSLSALSLTYLNKVRNRSGLPNFEDSWALAGGIPTGEKLREVLHDKRSIEFAMEGRRFHDIRRWKIAETEMMRTQKAWNLAGTTAEEFYQLTDMKEGGTRNFVAPKNYWLAIPLDQIQVNPNLVQNPGY</sequence>
<evidence type="ECO:0000313" key="10">
    <source>
        <dbReference type="Proteomes" id="UP000824023"/>
    </source>
</evidence>
<gene>
    <name evidence="9" type="ORF">H9819_02415</name>
</gene>
<keyword evidence="5" id="KW-0998">Cell outer membrane</keyword>
<accession>A0A9D2A453</accession>
<dbReference type="InterPro" id="IPR012944">
    <property type="entry name" value="SusD_RagB_dom"/>
</dbReference>
<evidence type="ECO:0000256" key="1">
    <source>
        <dbReference type="ARBA" id="ARBA00004442"/>
    </source>
</evidence>
<dbReference type="AlphaFoldDB" id="A0A9D2A453"/>
<dbReference type="SUPFAM" id="SSF48452">
    <property type="entry name" value="TPR-like"/>
    <property type="match status" value="1"/>
</dbReference>
<evidence type="ECO:0000259" key="8">
    <source>
        <dbReference type="Pfam" id="PF14322"/>
    </source>
</evidence>
<organism evidence="9 10">
    <name type="scientific">Candidatus Bacteroides merdipullorum</name>
    <dbReference type="NCBI Taxonomy" id="2838474"/>
    <lineage>
        <taxon>Bacteria</taxon>
        <taxon>Pseudomonadati</taxon>
        <taxon>Bacteroidota</taxon>
        <taxon>Bacteroidia</taxon>
        <taxon>Bacteroidales</taxon>
        <taxon>Bacteroidaceae</taxon>
        <taxon>Bacteroides</taxon>
    </lineage>
</organism>
<feature type="domain" description="SusD-like N-terminal" evidence="8">
    <location>
        <begin position="103"/>
        <end position="239"/>
    </location>
</feature>
<dbReference type="Pfam" id="PF07980">
    <property type="entry name" value="SusD_RagB"/>
    <property type="match status" value="1"/>
</dbReference>
<evidence type="ECO:0000256" key="4">
    <source>
        <dbReference type="ARBA" id="ARBA00023136"/>
    </source>
</evidence>
<reference evidence="9" key="2">
    <citation type="submission" date="2021-04" db="EMBL/GenBank/DDBJ databases">
        <authorList>
            <person name="Gilroy R."/>
        </authorList>
    </citation>
    <scope>NUCLEOTIDE SEQUENCE</scope>
    <source>
        <strain evidence="9">ChiHjej12B11-24981</strain>
    </source>
</reference>
<protein>
    <submittedName>
        <fullName evidence="9">RagB/SusD family nutrient uptake outer membrane protein</fullName>
    </submittedName>
</protein>
<evidence type="ECO:0000256" key="2">
    <source>
        <dbReference type="ARBA" id="ARBA00006275"/>
    </source>
</evidence>
<reference evidence="9" key="1">
    <citation type="journal article" date="2021" name="PeerJ">
        <title>Extensive microbial diversity within the chicken gut microbiome revealed by metagenomics and culture.</title>
        <authorList>
            <person name="Gilroy R."/>
            <person name="Ravi A."/>
            <person name="Getino M."/>
            <person name="Pursley I."/>
            <person name="Horton D.L."/>
            <person name="Alikhan N.F."/>
            <person name="Baker D."/>
            <person name="Gharbi K."/>
            <person name="Hall N."/>
            <person name="Watson M."/>
            <person name="Adriaenssens E.M."/>
            <person name="Foster-Nyarko E."/>
            <person name="Jarju S."/>
            <person name="Secka A."/>
            <person name="Antonio M."/>
            <person name="Oren A."/>
            <person name="Chaudhuri R.R."/>
            <person name="La Ragione R."/>
            <person name="Hildebrand F."/>
            <person name="Pallen M.J."/>
        </authorList>
    </citation>
    <scope>NUCLEOTIDE SEQUENCE</scope>
    <source>
        <strain evidence="9">ChiHjej12B11-24981</strain>
    </source>
</reference>
<dbReference type="PROSITE" id="PS51257">
    <property type="entry name" value="PROKAR_LIPOPROTEIN"/>
    <property type="match status" value="1"/>
</dbReference>
<evidence type="ECO:0000256" key="5">
    <source>
        <dbReference type="ARBA" id="ARBA00023237"/>
    </source>
</evidence>
<feature type="chain" id="PRO_5039546267" evidence="6">
    <location>
        <begin position="22"/>
        <end position="632"/>
    </location>
</feature>